<dbReference type="Proteomes" id="UP000002009">
    <property type="component" value="Chromosome 8"/>
</dbReference>
<dbReference type="InterPro" id="IPR005114">
    <property type="entry name" value="Helicase_assoc"/>
</dbReference>
<accession>C1FG55</accession>
<gene>
    <name evidence="3" type="ORF">MICPUN_60740</name>
</gene>
<feature type="domain" description="Helicase-associated" evidence="2">
    <location>
        <begin position="348"/>
        <end position="408"/>
    </location>
</feature>
<dbReference type="InParanoid" id="C1FG55"/>
<dbReference type="AlphaFoldDB" id="C1FG55"/>
<dbReference type="Pfam" id="PF03457">
    <property type="entry name" value="HA"/>
    <property type="match status" value="1"/>
</dbReference>
<evidence type="ECO:0000259" key="2">
    <source>
        <dbReference type="Pfam" id="PF03457"/>
    </source>
</evidence>
<protein>
    <recommendedName>
        <fullName evidence="2">Helicase-associated domain-containing protein</fullName>
    </recommendedName>
</protein>
<organism evidence="3 4">
    <name type="scientific">Micromonas commoda (strain RCC299 / NOUM17 / CCMP2709)</name>
    <name type="common">Picoplanktonic green alga</name>
    <dbReference type="NCBI Taxonomy" id="296587"/>
    <lineage>
        <taxon>Eukaryota</taxon>
        <taxon>Viridiplantae</taxon>
        <taxon>Chlorophyta</taxon>
        <taxon>Mamiellophyceae</taxon>
        <taxon>Mamiellales</taxon>
        <taxon>Mamiellaceae</taxon>
        <taxon>Micromonas</taxon>
    </lineage>
</organism>
<feature type="region of interest" description="Disordered" evidence="1">
    <location>
        <begin position="657"/>
        <end position="730"/>
    </location>
</feature>
<feature type="region of interest" description="Disordered" evidence="1">
    <location>
        <begin position="417"/>
        <end position="455"/>
    </location>
</feature>
<name>C1FG55_MICCC</name>
<dbReference type="GeneID" id="8245573"/>
<keyword evidence="4" id="KW-1185">Reference proteome</keyword>
<dbReference type="PANTHER" id="PTHR33418">
    <property type="entry name" value="HELICASE-ASSOCIATED"/>
    <property type="match status" value="1"/>
</dbReference>
<dbReference type="eggNOG" id="ENOG502SUB6">
    <property type="taxonomic scope" value="Eukaryota"/>
</dbReference>
<dbReference type="PANTHER" id="PTHR33418:SF1">
    <property type="entry name" value="HELICASE-ASSOCIATED DOMAIN-CONTAINING PROTEIN"/>
    <property type="match status" value="1"/>
</dbReference>
<feature type="compositionally biased region" description="Basic residues" evidence="1">
    <location>
        <begin position="671"/>
        <end position="683"/>
    </location>
</feature>
<dbReference type="OrthoDB" id="513765at2759"/>
<dbReference type="EMBL" id="CP001575">
    <property type="protein sequence ID" value="ACO69197.1"/>
    <property type="molecule type" value="Genomic_DNA"/>
</dbReference>
<dbReference type="OMA" id="FPHVVMK"/>
<feature type="compositionally biased region" description="Acidic residues" evidence="1">
    <location>
        <begin position="703"/>
        <end position="718"/>
    </location>
</feature>
<evidence type="ECO:0000313" key="3">
    <source>
        <dbReference type="EMBL" id="ACO69197.1"/>
    </source>
</evidence>
<dbReference type="RefSeq" id="XP_002507939.1">
    <property type="nucleotide sequence ID" value="XM_002507893.1"/>
</dbReference>
<dbReference type="KEGG" id="mis:MICPUN_60740"/>
<evidence type="ECO:0000256" key="1">
    <source>
        <dbReference type="SAM" id="MobiDB-lite"/>
    </source>
</evidence>
<evidence type="ECO:0000313" key="4">
    <source>
        <dbReference type="Proteomes" id="UP000002009"/>
    </source>
</evidence>
<feature type="compositionally biased region" description="Basic and acidic residues" evidence="1">
    <location>
        <begin position="660"/>
        <end position="670"/>
    </location>
</feature>
<feature type="compositionally biased region" description="Low complexity" evidence="1">
    <location>
        <begin position="58"/>
        <end position="68"/>
    </location>
</feature>
<proteinExistence type="predicted"/>
<feature type="region of interest" description="Disordered" evidence="1">
    <location>
        <begin position="39"/>
        <end position="138"/>
    </location>
</feature>
<sequence>MASHALVASHATAAALLGCNRHRRRVSVARWHRCVVVASSSGGDPAGRRRGDGSFEASTSSASTPSPSRARKNRAAASKPRNAIATGSGEWDSDDDASVPSAGPQPPARAPADRAATTRPPKAKPRAKARDSPSEDTELVMVLERRGEGWSEEVFPHVVMKRRPVERKARPAAKAAKADTAELYLEERLGFSRDDAVATISAAAAWRVTPRGRALVDKKMMRAVQSNTRDAIECMRQVGASEEDIPKLIRDTPQILAIVPINEWNRRLLEYVVRTKVPGGGRLGPLKLSNRGRLPKEENRKGEAMKPWVNEVRELRRFGRLTQEQMYMLDVAGFDANVKETKRIGESRRTWEMWFDELVEYQCKQGTVNIPEERADAGLGLWLKRQKEKHREGKLGTKALKRLVAIGVNFEGYYPQSPIKPKRGRPPKNASKTDAAEAGVSRDERGEGLVSNGGSDCTVEGLAGASEGTKDWRRVLGPDGVEYVYELKRWQSVEGEFIEPPLGSPLAVWLARVRARAADDAEDPLPDAEREALVDAGIELENFSPVWLGELEKFYGLRQHRVTLHDPVAQRAFVEEQRQLAAEGKLSTAKLRRLKAAGVSGISGALQLDFLTLDSIDELDDEEFAPWPTAAPRSEDPEDLVQSLMRENVVAAAAAAAARAEAERTRETPRTRRAPAARARRRPMAPIAPGPSGVKKEEGLGSMDDDDEEEVVEEEEVVAADPPEFERART</sequence>
<reference evidence="3 4" key="1">
    <citation type="journal article" date="2009" name="Science">
        <title>Green evolution and dynamic adaptations revealed by genomes of the marine picoeukaryotes Micromonas.</title>
        <authorList>
            <person name="Worden A.Z."/>
            <person name="Lee J.H."/>
            <person name="Mock T."/>
            <person name="Rouze P."/>
            <person name="Simmons M.P."/>
            <person name="Aerts A.L."/>
            <person name="Allen A.E."/>
            <person name="Cuvelier M.L."/>
            <person name="Derelle E."/>
            <person name="Everett M.V."/>
            <person name="Foulon E."/>
            <person name="Grimwood J."/>
            <person name="Gundlach H."/>
            <person name="Henrissat B."/>
            <person name="Napoli C."/>
            <person name="McDonald S.M."/>
            <person name="Parker M.S."/>
            <person name="Rombauts S."/>
            <person name="Salamov A."/>
            <person name="Von Dassow P."/>
            <person name="Badger J.H."/>
            <person name="Coutinho P.M."/>
            <person name="Demir E."/>
            <person name="Dubchak I."/>
            <person name="Gentemann C."/>
            <person name="Eikrem W."/>
            <person name="Gready J.E."/>
            <person name="John U."/>
            <person name="Lanier W."/>
            <person name="Lindquist E.A."/>
            <person name="Lucas S."/>
            <person name="Mayer K.F."/>
            <person name="Moreau H."/>
            <person name="Not F."/>
            <person name="Otillar R."/>
            <person name="Panaud O."/>
            <person name="Pangilinan J."/>
            <person name="Paulsen I."/>
            <person name="Piegu B."/>
            <person name="Poliakov A."/>
            <person name="Robbens S."/>
            <person name="Schmutz J."/>
            <person name="Toulza E."/>
            <person name="Wyss T."/>
            <person name="Zelensky A."/>
            <person name="Zhou K."/>
            <person name="Armbrust E.V."/>
            <person name="Bhattacharya D."/>
            <person name="Goodenough U.W."/>
            <person name="Van de Peer Y."/>
            <person name="Grigoriev I.V."/>
        </authorList>
    </citation>
    <scope>NUCLEOTIDE SEQUENCE [LARGE SCALE GENOMIC DNA]</scope>
    <source>
        <strain evidence="4">RCC299 / NOUM17</strain>
    </source>
</reference>
<dbReference type="Gene3D" id="6.10.140.530">
    <property type="match status" value="1"/>
</dbReference>